<evidence type="ECO:0000259" key="14">
    <source>
        <dbReference type="Pfam" id="PF14686"/>
    </source>
</evidence>
<dbReference type="Gene3D" id="2.70.98.10">
    <property type="match status" value="1"/>
</dbReference>
<keyword evidence="11" id="KW-0624">Polysaccharide degradation</keyword>
<dbReference type="InterPro" id="IPR014718">
    <property type="entry name" value="GH-type_carb-bd"/>
</dbReference>
<sequence>MLLQRGSCYHRTNPIGSLGGGAWQKTPPGVQEFWPNTDVFSPIVAFLFAWSLTATCITVTTSSSAYTINTESSYGFTITISRSSCDITSLKFYGTEYQYSGTYSHIASGLGSATVSYTTSGNYVIVKCVASSSSFDLTHYMVFQDGANNIYMGTYTNSEPSVGELRYIFRLTNLPATYPTYSYGDVSNTDGGTAIEGSDVFLVGGQTRSKFYSSNRFIDESVYCATNAGASIHACWVRPDQKATEKSSGGPFFRDISLNFGGAYHSVTYYMNSGHVQTESYRQGFHGPYVFAFSRSGVPKASEFDVSFFDNLGLTGYVGASGRGYVTGTVSGVSSSFPAVVHWYNDQYQGWATAASGSFKSPALVSGTYTMRLYQGEFLAATTTVAVSAGATKTANIAATNPILTSSHTTLFKLGDYDGQPTGFLNADKQLRMHPSDSRMSSWSPGTVAATATSSWPMAIFKGVNNGQKITFSLGNAVNQAATLRIATTLSYAGGRPQATVNGYTCPAPSAPTKIDSRGVTRGAYRGYGEVYDCTVPSGNLVSGSNTVTINIISGSGGDSYLSPNVIFDAIELFY</sequence>
<evidence type="ECO:0000256" key="1">
    <source>
        <dbReference type="ARBA" id="ARBA00001324"/>
    </source>
</evidence>
<evidence type="ECO:0000256" key="4">
    <source>
        <dbReference type="ARBA" id="ARBA00012437"/>
    </source>
</evidence>
<dbReference type="SUPFAM" id="SSF49452">
    <property type="entry name" value="Starch-binding domain-like"/>
    <property type="match status" value="1"/>
</dbReference>
<dbReference type="EMBL" id="JAZHXJ010000256">
    <property type="protein sequence ID" value="KAL1866811.1"/>
    <property type="molecule type" value="Genomic_DNA"/>
</dbReference>
<evidence type="ECO:0000256" key="6">
    <source>
        <dbReference type="ARBA" id="ARBA00022729"/>
    </source>
</evidence>
<evidence type="ECO:0000313" key="15">
    <source>
        <dbReference type="EMBL" id="KAL1866811.1"/>
    </source>
</evidence>
<dbReference type="InterPro" id="IPR029413">
    <property type="entry name" value="RG-lyase_II"/>
</dbReference>
<evidence type="ECO:0000256" key="11">
    <source>
        <dbReference type="ARBA" id="ARBA00023326"/>
    </source>
</evidence>
<dbReference type="InterPro" id="IPR029411">
    <property type="entry name" value="RG-lyase_III"/>
</dbReference>
<reference evidence="15 16" key="1">
    <citation type="journal article" date="2024" name="Commun. Biol.">
        <title>Comparative genomic analysis of thermophilic fungi reveals convergent evolutionary adaptations and gene losses.</title>
        <authorList>
            <person name="Steindorff A.S."/>
            <person name="Aguilar-Pontes M.V."/>
            <person name="Robinson A.J."/>
            <person name="Andreopoulos B."/>
            <person name="LaButti K."/>
            <person name="Kuo A."/>
            <person name="Mondo S."/>
            <person name="Riley R."/>
            <person name="Otillar R."/>
            <person name="Haridas S."/>
            <person name="Lipzen A."/>
            <person name="Grimwood J."/>
            <person name="Schmutz J."/>
            <person name="Clum A."/>
            <person name="Reid I.D."/>
            <person name="Moisan M.C."/>
            <person name="Butler G."/>
            <person name="Nguyen T.T.M."/>
            <person name="Dewar K."/>
            <person name="Conant G."/>
            <person name="Drula E."/>
            <person name="Henrissat B."/>
            <person name="Hansel C."/>
            <person name="Singer S."/>
            <person name="Hutchinson M.I."/>
            <person name="de Vries R.P."/>
            <person name="Natvig D.O."/>
            <person name="Powell A.J."/>
            <person name="Tsang A."/>
            <person name="Grigoriev I.V."/>
        </authorList>
    </citation>
    <scope>NUCLEOTIDE SEQUENCE [LARGE SCALE GENOMIC DNA]</scope>
    <source>
        <strain evidence="15 16">ATCC 24622</strain>
    </source>
</reference>
<evidence type="ECO:0000259" key="12">
    <source>
        <dbReference type="Pfam" id="PF09284"/>
    </source>
</evidence>
<evidence type="ECO:0000256" key="7">
    <source>
        <dbReference type="ARBA" id="ARBA00023157"/>
    </source>
</evidence>
<keyword evidence="7" id="KW-1015">Disulfide bond</keyword>
<dbReference type="InterPro" id="IPR011013">
    <property type="entry name" value="Gal_mutarotase_sf_dom"/>
</dbReference>
<comment type="subcellular location">
    <subcellularLocation>
        <location evidence="2">Secreted</location>
    </subcellularLocation>
</comment>
<evidence type="ECO:0000256" key="5">
    <source>
        <dbReference type="ARBA" id="ARBA00022525"/>
    </source>
</evidence>
<accession>A0ABR3WT11</accession>
<dbReference type="PANTHER" id="PTHR36574:SF1">
    <property type="entry name" value="RHAMNOGALACTURONATE LYASE-RELATED"/>
    <property type="match status" value="1"/>
</dbReference>
<evidence type="ECO:0000256" key="10">
    <source>
        <dbReference type="ARBA" id="ARBA00023316"/>
    </source>
</evidence>
<keyword evidence="6" id="KW-0732">Signal</keyword>
<comment type="caution">
    <text evidence="15">The sequence shown here is derived from an EMBL/GenBank/DDBJ whole genome shotgun (WGS) entry which is preliminary data.</text>
</comment>
<dbReference type="Gene3D" id="2.60.40.1120">
    <property type="entry name" value="Carboxypeptidase-like, regulatory domain"/>
    <property type="match status" value="1"/>
</dbReference>
<dbReference type="PANTHER" id="PTHR36574">
    <property type="entry name" value="RHAMNOGALACTURONATE LYASE-RELATED"/>
    <property type="match status" value="1"/>
</dbReference>
<feature type="domain" description="Rhamnogalacturonan lyase" evidence="14">
    <location>
        <begin position="322"/>
        <end position="394"/>
    </location>
</feature>
<feature type="domain" description="Rhamnogalacturonase B N-terminal" evidence="12">
    <location>
        <begin position="59"/>
        <end position="316"/>
    </location>
</feature>
<dbReference type="SUPFAM" id="SSF49785">
    <property type="entry name" value="Galactose-binding domain-like"/>
    <property type="match status" value="1"/>
</dbReference>
<dbReference type="InterPro" id="IPR013784">
    <property type="entry name" value="Carb-bd-like_fold"/>
</dbReference>
<name>A0ABR3WT11_9PEZI</name>
<feature type="domain" description="Rhamnogalacturonan lyase" evidence="13">
    <location>
        <begin position="410"/>
        <end position="573"/>
    </location>
</feature>
<comment type="catalytic activity">
    <reaction evidence="1">
        <text>Endotype eliminative cleavage of L-alpha-rhamnopyranosyl-(1-&gt;4)-alpha-D-galactopyranosyluronic acid bonds of rhamnogalacturonan I domains in ramified hairy regions of pectin leaving L-rhamnopyranose at the reducing end and 4-deoxy-4,5-unsaturated D-galactopyranosyluronic acid at the non-reducing end.</text>
        <dbReference type="EC" id="4.2.2.23"/>
    </reaction>
</comment>
<keyword evidence="5" id="KW-0964">Secreted</keyword>
<keyword evidence="9" id="KW-0119">Carbohydrate metabolism</keyword>
<evidence type="ECO:0000256" key="8">
    <source>
        <dbReference type="ARBA" id="ARBA00023239"/>
    </source>
</evidence>
<evidence type="ECO:0000256" key="3">
    <source>
        <dbReference type="ARBA" id="ARBA00010418"/>
    </source>
</evidence>
<evidence type="ECO:0000313" key="16">
    <source>
        <dbReference type="Proteomes" id="UP001586593"/>
    </source>
</evidence>
<dbReference type="Pfam" id="PF09284">
    <property type="entry name" value="RhgB_N"/>
    <property type="match status" value="1"/>
</dbReference>
<dbReference type="SUPFAM" id="SSF74650">
    <property type="entry name" value="Galactose mutarotase-like"/>
    <property type="match status" value="1"/>
</dbReference>
<dbReference type="InterPro" id="IPR008979">
    <property type="entry name" value="Galactose-bd-like_sf"/>
</dbReference>
<organism evidence="15 16">
    <name type="scientific">Phialemonium thermophilum</name>
    <dbReference type="NCBI Taxonomy" id="223376"/>
    <lineage>
        <taxon>Eukaryota</taxon>
        <taxon>Fungi</taxon>
        <taxon>Dikarya</taxon>
        <taxon>Ascomycota</taxon>
        <taxon>Pezizomycotina</taxon>
        <taxon>Sordariomycetes</taxon>
        <taxon>Sordariomycetidae</taxon>
        <taxon>Cephalothecales</taxon>
        <taxon>Cephalothecaceae</taxon>
        <taxon>Phialemonium</taxon>
    </lineage>
</organism>
<keyword evidence="10" id="KW-0961">Cell wall biogenesis/degradation</keyword>
<protein>
    <recommendedName>
        <fullName evidence="4">rhamnogalacturonan endolyase</fullName>
        <ecNumber evidence="4">4.2.2.23</ecNumber>
    </recommendedName>
</protein>
<evidence type="ECO:0000256" key="9">
    <source>
        <dbReference type="ARBA" id="ARBA00023277"/>
    </source>
</evidence>
<dbReference type="InterPro" id="IPR015364">
    <property type="entry name" value="RhgB_N"/>
</dbReference>
<dbReference type="EC" id="4.2.2.23" evidence="4"/>
<evidence type="ECO:0000259" key="13">
    <source>
        <dbReference type="Pfam" id="PF14683"/>
    </source>
</evidence>
<dbReference type="InterPro" id="IPR016590">
    <property type="entry name" value="Rhamnogalacturonase_B"/>
</dbReference>
<keyword evidence="8" id="KW-0456">Lyase</keyword>
<dbReference type="Pfam" id="PF14686">
    <property type="entry name" value="fn3_3"/>
    <property type="match status" value="1"/>
</dbReference>
<dbReference type="PIRSF" id="PIRSF011794">
    <property type="entry name" value="Rhamnogalacturonase_B"/>
    <property type="match status" value="1"/>
</dbReference>
<proteinExistence type="inferred from homology"/>
<comment type="similarity">
    <text evidence="3">Belongs to the polysaccharide lyase 4 family.</text>
</comment>
<dbReference type="CDD" id="cd10317">
    <property type="entry name" value="RGL4_C"/>
    <property type="match status" value="1"/>
</dbReference>
<gene>
    <name evidence="15" type="ORF">VTK73DRAFT_4510</name>
</gene>
<dbReference type="Pfam" id="PF14683">
    <property type="entry name" value="CBM-like"/>
    <property type="match status" value="1"/>
</dbReference>
<evidence type="ECO:0000256" key="2">
    <source>
        <dbReference type="ARBA" id="ARBA00004613"/>
    </source>
</evidence>
<keyword evidence="16" id="KW-1185">Reference proteome</keyword>
<dbReference type="Gene3D" id="2.60.120.260">
    <property type="entry name" value="Galactose-binding domain-like"/>
    <property type="match status" value="1"/>
</dbReference>
<dbReference type="Proteomes" id="UP001586593">
    <property type="component" value="Unassembled WGS sequence"/>
</dbReference>